<evidence type="ECO:0000313" key="8">
    <source>
        <dbReference type="Proteomes" id="UP000319836"/>
    </source>
</evidence>
<sequence length="335" mass="36902">MVQRRRHDGDRRRARRAGPRGGRRGIRPVDADRGRSWRGRASVKIGLSLPQGCDREYLGLDAATAWRRTVEAARWAEEIGFESLWLNDHMQVDPPPEEAPIFEPFVEIAALAVETRRARLGHLVLAATYRNAGLTAKAISTVDVISGGRAILGIGAGWKEDEWLAYGYGFPSAGERLAILADYLEIISRMLAPGRATWEGAHAHVRDAIHEPKGLQEPRIPILIGGNGPKVTWRLAARFADELNLDALPPDKIEEALPIIHDRCREIDRDPASLAVSVFIWGEAGDVRPGPQRRQRFRDYAGLGLERIILQGFALAGDAHAIDDVVEDAAAVGLL</sequence>
<keyword evidence="1" id="KW-0285">Flavoprotein</keyword>
<evidence type="ECO:0000256" key="5">
    <source>
        <dbReference type="SAM" id="MobiDB-lite"/>
    </source>
</evidence>
<dbReference type="SUPFAM" id="SSF51679">
    <property type="entry name" value="Bacterial luciferase-like"/>
    <property type="match status" value="1"/>
</dbReference>
<dbReference type="InterPro" id="IPR050172">
    <property type="entry name" value="SsuD_RutA_monooxygenase"/>
</dbReference>
<proteinExistence type="predicted"/>
<evidence type="ECO:0000256" key="3">
    <source>
        <dbReference type="ARBA" id="ARBA00023002"/>
    </source>
</evidence>
<dbReference type="Proteomes" id="UP000319836">
    <property type="component" value="Unassembled WGS sequence"/>
</dbReference>
<dbReference type="PANTHER" id="PTHR42847">
    <property type="entry name" value="ALKANESULFONATE MONOOXYGENASE"/>
    <property type="match status" value="1"/>
</dbReference>
<dbReference type="InterPro" id="IPR011251">
    <property type="entry name" value="Luciferase-like_dom"/>
</dbReference>
<keyword evidence="3" id="KW-0560">Oxidoreductase</keyword>
<dbReference type="GO" id="GO:0046306">
    <property type="term" value="P:alkanesulfonate catabolic process"/>
    <property type="evidence" value="ECO:0007669"/>
    <property type="project" value="TreeGrafter"/>
</dbReference>
<evidence type="ECO:0000313" key="7">
    <source>
        <dbReference type="EMBL" id="TMQ68971.1"/>
    </source>
</evidence>
<protein>
    <submittedName>
        <fullName evidence="7">LLM class flavin-dependent oxidoreductase</fullName>
    </submittedName>
</protein>
<dbReference type="EMBL" id="VBPA01000356">
    <property type="protein sequence ID" value="TMQ68971.1"/>
    <property type="molecule type" value="Genomic_DNA"/>
</dbReference>
<dbReference type="GO" id="GO:0008726">
    <property type="term" value="F:alkanesulfonate monooxygenase activity"/>
    <property type="evidence" value="ECO:0007669"/>
    <property type="project" value="TreeGrafter"/>
</dbReference>
<dbReference type="AlphaFoldDB" id="A0A538TZG7"/>
<comment type="caution">
    <text evidence="7">The sequence shown here is derived from an EMBL/GenBank/DDBJ whole genome shotgun (WGS) entry which is preliminary data.</text>
</comment>
<feature type="compositionally biased region" description="Basic residues" evidence="5">
    <location>
        <begin position="1"/>
        <end position="26"/>
    </location>
</feature>
<dbReference type="PANTHER" id="PTHR42847:SF8">
    <property type="entry name" value="CONSERVED PROTEIN"/>
    <property type="match status" value="1"/>
</dbReference>
<accession>A0A538TZG7</accession>
<feature type="domain" description="Luciferase-like" evidence="6">
    <location>
        <begin position="61"/>
        <end position="279"/>
    </location>
</feature>
<evidence type="ECO:0000256" key="4">
    <source>
        <dbReference type="ARBA" id="ARBA00023033"/>
    </source>
</evidence>
<keyword evidence="4" id="KW-0503">Monooxygenase</keyword>
<evidence type="ECO:0000256" key="2">
    <source>
        <dbReference type="ARBA" id="ARBA00022643"/>
    </source>
</evidence>
<dbReference type="Pfam" id="PF00296">
    <property type="entry name" value="Bac_luciferase"/>
    <property type="match status" value="1"/>
</dbReference>
<dbReference type="InterPro" id="IPR036661">
    <property type="entry name" value="Luciferase-like_sf"/>
</dbReference>
<dbReference type="Gene3D" id="3.20.20.30">
    <property type="entry name" value="Luciferase-like domain"/>
    <property type="match status" value="1"/>
</dbReference>
<evidence type="ECO:0000256" key="1">
    <source>
        <dbReference type="ARBA" id="ARBA00022630"/>
    </source>
</evidence>
<feature type="region of interest" description="Disordered" evidence="5">
    <location>
        <begin position="1"/>
        <end position="33"/>
    </location>
</feature>
<dbReference type="CDD" id="cd01097">
    <property type="entry name" value="Tetrahydromethanopterin_reductase"/>
    <property type="match status" value="1"/>
</dbReference>
<evidence type="ECO:0000259" key="6">
    <source>
        <dbReference type="Pfam" id="PF00296"/>
    </source>
</evidence>
<keyword evidence="2" id="KW-0288">FMN</keyword>
<organism evidence="7 8">
    <name type="scientific">Eiseniibacteriota bacterium</name>
    <dbReference type="NCBI Taxonomy" id="2212470"/>
    <lineage>
        <taxon>Bacteria</taxon>
        <taxon>Candidatus Eiseniibacteriota</taxon>
    </lineage>
</organism>
<gene>
    <name evidence="7" type="ORF">E6K80_13230</name>
</gene>
<reference evidence="7 8" key="1">
    <citation type="journal article" date="2019" name="Nat. Microbiol.">
        <title>Mediterranean grassland soil C-N compound turnover is dependent on rainfall and depth, and is mediated by genomically divergent microorganisms.</title>
        <authorList>
            <person name="Diamond S."/>
            <person name="Andeer P.F."/>
            <person name="Li Z."/>
            <person name="Crits-Christoph A."/>
            <person name="Burstein D."/>
            <person name="Anantharaman K."/>
            <person name="Lane K.R."/>
            <person name="Thomas B.C."/>
            <person name="Pan C."/>
            <person name="Northen T.R."/>
            <person name="Banfield J.F."/>
        </authorList>
    </citation>
    <scope>NUCLEOTIDE SEQUENCE [LARGE SCALE GENOMIC DNA]</scope>
    <source>
        <strain evidence="7">WS_10</strain>
    </source>
</reference>
<name>A0A538TZG7_UNCEI</name>